<feature type="transmembrane region" description="Helical" evidence="7">
    <location>
        <begin position="99"/>
        <end position="119"/>
    </location>
</feature>
<feature type="transmembrane region" description="Helical" evidence="7">
    <location>
        <begin position="74"/>
        <end position="92"/>
    </location>
</feature>
<evidence type="ECO:0000256" key="4">
    <source>
        <dbReference type="ARBA" id="ARBA00022989"/>
    </source>
</evidence>
<evidence type="ECO:0000313" key="8">
    <source>
        <dbReference type="EMBL" id="SEQ70306.1"/>
    </source>
</evidence>
<dbReference type="Gene3D" id="1.20.1070.10">
    <property type="entry name" value="Rhodopsin 7-helix transmembrane proteins"/>
    <property type="match status" value="1"/>
</dbReference>
<feature type="transmembrane region" description="Helical" evidence="7">
    <location>
        <begin position="6"/>
        <end position="27"/>
    </location>
</feature>
<feature type="transmembrane region" description="Helical" evidence="7">
    <location>
        <begin position="167"/>
        <end position="186"/>
    </location>
</feature>
<evidence type="ECO:0000256" key="3">
    <source>
        <dbReference type="ARBA" id="ARBA00022692"/>
    </source>
</evidence>
<evidence type="ECO:0000256" key="1">
    <source>
        <dbReference type="ARBA" id="ARBA00004141"/>
    </source>
</evidence>
<evidence type="ECO:0000256" key="5">
    <source>
        <dbReference type="ARBA" id="ARBA00023136"/>
    </source>
</evidence>
<reference evidence="9" key="1">
    <citation type="submission" date="2016-10" db="EMBL/GenBank/DDBJ databases">
        <authorList>
            <person name="Varghese N."/>
            <person name="Submissions S."/>
        </authorList>
    </citation>
    <scope>NUCLEOTIDE SEQUENCE [LARGE SCALE GENOMIC DNA]</scope>
    <source>
        <strain evidence="9">DSM 25055</strain>
    </source>
</reference>
<feature type="transmembrane region" description="Helical" evidence="7">
    <location>
        <begin position="192"/>
        <end position="214"/>
    </location>
</feature>
<proteinExistence type="inferred from homology"/>
<dbReference type="SMART" id="SM01021">
    <property type="entry name" value="Bac_rhodopsin"/>
    <property type="match status" value="1"/>
</dbReference>
<dbReference type="AlphaFoldDB" id="A0A1H9I6X8"/>
<evidence type="ECO:0000256" key="2">
    <source>
        <dbReference type="ARBA" id="ARBA00008130"/>
    </source>
</evidence>
<comment type="subcellular location">
    <subcellularLocation>
        <location evidence="1">Membrane</location>
        <topology evidence="1">Multi-pass membrane protein</topology>
    </subcellularLocation>
</comment>
<feature type="region of interest" description="Disordered" evidence="6">
    <location>
        <begin position="226"/>
        <end position="253"/>
    </location>
</feature>
<protein>
    <submittedName>
        <fullName evidence="8">Bacteriorhodopsin</fullName>
    </submittedName>
</protein>
<dbReference type="RefSeq" id="WP_090617306.1">
    <property type="nucleotide sequence ID" value="NZ_FOFD01000003.1"/>
</dbReference>
<dbReference type="OrthoDB" id="330248at2157"/>
<keyword evidence="9" id="KW-1185">Reference proteome</keyword>
<evidence type="ECO:0000256" key="6">
    <source>
        <dbReference type="SAM" id="MobiDB-lite"/>
    </source>
</evidence>
<comment type="similarity">
    <text evidence="2">Belongs to the archaeal/bacterial/fungal opsin family.</text>
</comment>
<sequence>MIPELTLYRLTFYVMAAMTGFFLVWVAQFPEGKRRYYLPIPILCGILALAYFGMSLDQFQVMTPTGQPVQTSRYVDYYLSGPLMITIAGIVAGASRRELVTINTVMVSWTTATVAGYFLTEPASYVANIANIVLLGVLAYLLIWPITRRSGEQSGERVLLYGKLRNLLLILFVAYLVVGLISRQGFGLLDAFSGIFAGSYLDILTRVGFCVLVLRATDATEQVIDDISSDGTGDDGSDGVALEKEESAVEPAD</sequence>
<gene>
    <name evidence="8" type="ORF">SAMN04489841_2130</name>
</gene>
<dbReference type="Pfam" id="PF01036">
    <property type="entry name" value="Bac_rhodopsin"/>
    <property type="match status" value="1"/>
</dbReference>
<name>A0A1H9I6X8_9EURY</name>
<dbReference type="STRING" id="1186196.SAMN04489841_2130"/>
<accession>A0A1H9I6X8</accession>
<organism evidence="8 9">
    <name type="scientific">Natrinema salaciae</name>
    <dbReference type="NCBI Taxonomy" id="1186196"/>
    <lineage>
        <taxon>Archaea</taxon>
        <taxon>Methanobacteriati</taxon>
        <taxon>Methanobacteriota</taxon>
        <taxon>Stenosarchaea group</taxon>
        <taxon>Halobacteria</taxon>
        <taxon>Halobacteriales</taxon>
        <taxon>Natrialbaceae</taxon>
        <taxon>Natrinema</taxon>
    </lineage>
</organism>
<keyword evidence="5 7" id="KW-0472">Membrane</keyword>
<keyword evidence="3 7" id="KW-0812">Transmembrane</keyword>
<dbReference type="GO" id="GO:0016020">
    <property type="term" value="C:membrane"/>
    <property type="evidence" value="ECO:0007669"/>
    <property type="project" value="UniProtKB-SubCell"/>
</dbReference>
<feature type="compositionally biased region" description="Acidic residues" evidence="6">
    <location>
        <begin position="226"/>
        <end position="237"/>
    </location>
</feature>
<dbReference type="Proteomes" id="UP000199114">
    <property type="component" value="Unassembled WGS sequence"/>
</dbReference>
<evidence type="ECO:0000313" key="9">
    <source>
        <dbReference type="Proteomes" id="UP000199114"/>
    </source>
</evidence>
<feature type="transmembrane region" description="Helical" evidence="7">
    <location>
        <begin position="125"/>
        <end position="146"/>
    </location>
</feature>
<dbReference type="EMBL" id="FOFD01000003">
    <property type="protein sequence ID" value="SEQ70306.1"/>
    <property type="molecule type" value="Genomic_DNA"/>
</dbReference>
<evidence type="ECO:0000256" key="7">
    <source>
        <dbReference type="SAM" id="Phobius"/>
    </source>
</evidence>
<dbReference type="SUPFAM" id="SSF81321">
    <property type="entry name" value="Family A G protein-coupled receptor-like"/>
    <property type="match status" value="1"/>
</dbReference>
<dbReference type="InterPro" id="IPR001425">
    <property type="entry name" value="Arc/bac/fun_rhodopsins"/>
</dbReference>
<keyword evidence="4 7" id="KW-1133">Transmembrane helix</keyword>
<feature type="transmembrane region" description="Helical" evidence="7">
    <location>
        <begin position="36"/>
        <end position="54"/>
    </location>
</feature>
<dbReference type="PRINTS" id="PR00251">
    <property type="entry name" value="BACTRLOPSIN"/>
</dbReference>